<dbReference type="SUPFAM" id="SSF102114">
    <property type="entry name" value="Radical SAM enzymes"/>
    <property type="match status" value="1"/>
</dbReference>
<sequence>MIEEIQAKTLVQKVKYDNNKWFGIDYNINLYKGCSHGCIYCDSRSNCYQIEDFDRVRVKENTSEILRRELKSKKMKGVIGIGAMSDTYNPYEAKLKVTRRALELIDEFGFGISIDTKSALVTRDIDIIQRIVNRHSGIVKLTITTADDLLSKIIEPNVNASSKRFETIKELSREGIFCGVLLAPLLPFITDTEENIKEIVRLAYENGAKFVYGMYGVTLRENQREYFYEQLNNKFEGLTSKYREQYKDAYFCNSLKSRHLQKILEDECKQYGLFYKMEDIIENYKKKRDYQQISLF</sequence>
<evidence type="ECO:0000256" key="1">
    <source>
        <dbReference type="ARBA" id="ARBA00022723"/>
    </source>
</evidence>
<keyword evidence="1" id="KW-0479">Metal-binding</keyword>
<dbReference type="AlphaFoldDB" id="A0A371AUT7"/>
<dbReference type="InterPro" id="IPR058240">
    <property type="entry name" value="rSAM_sf"/>
</dbReference>
<dbReference type="PANTHER" id="PTHR43432">
    <property type="entry name" value="SLR0285 PROTEIN"/>
    <property type="match status" value="1"/>
</dbReference>
<feature type="domain" description="Radical SAM core" evidence="4">
    <location>
        <begin position="28"/>
        <end position="199"/>
    </location>
</feature>
<dbReference type="GO" id="GO:0046872">
    <property type="term" value="F:metal ion binding"/>
    <property type="evidence" value="ECO:0007669"/>
    <property type="project" value="UniProtKB-KW"/>
</dbReference>
<proteinExistence type="predicted"/>
<protein>
    <submittedName>
        <fullName evidence="5">Radical SAM protein</fullName>
    </submittedName>
</protein>
<dbReference type="RefSeq" id="WP_115482005.1">
    <property type="nucleotide sequence ID" value="NZ_QRCT01000028.1"/>
</dbReference>
<dbReference type="Proteomes" id="UP000255036">
    <property type="component" value="Unassembled WGS sequence"/>
</dbReference>
<evidence type="ECO:0000313" key="5">
    <source>
        <dbReference type="EMBL" id="RDU23336.1"/>
    </source>
</evidence>
<accession>A0A371AUT7</accession>
<reference evidence="5 6" key="1">
    <citation type="submission" date="2018-07" db="EMBL/GenBank/DDBJ databases">
        <title>Anaerosacharophilus polymeroproducens gen. nov. sp. nov., an anaerobic bacterium isolated from salt field.</title>
        <authorList>
            <person name="Kim W."/>
            <person name="Yang S.-H."/>
            <person name="Oh J."/>
            <person name="Lee J.-H."/>
            <person name="Kwon K.K."/>
        </authorList>
    </citation>
    <scope>NUCLEOTIDE SEQUENCE [LARGE SCALE GENOMIC DNA]</scope>
    <source>
        <strain evidence="5 6">MCWD5</strain>
    </source>
</reference>
<evidence type="ECO:0000256" key="2">
    <source>
        <dbReference type="ARBA" id="ARBA00023004"/>
    </source>
</evidence>
<dbReference type="PANTHER" id="PTHR43432:SF5">
    <property type="entry name" value="ELP3_MIAA_NIFB-LIKE RADICAL SAM CORE DOMAIN-CONTAINING PROTEIN"/>
    <property type="match status" value="1"/>
</dbReference>
<comment type="caution">
    <text evidence="5">The sequence shown here is derived from an EMBL/GenBank/DDBJ whole genome shotgun (WGS) entry which is preliminary data.</text>
</comment>
<name>A0A371AUT7_9FIRM</name>
<evidence type="ECO:0000313" key="6">
    <source>
        <dbReference type="Proteomes" id="UP000255036"/>
    </source>
</evidence>
<dbReference type="Pfam" id="PF04055">
    <property type="entry name" value="Radical_SAM"/>
    <property type="match status" value="1"/>
</dbReference>
<organism evidence="5 6">
    <name type="scientific">Anaerosacchariphilus polymeriproducens</name>
    <dbReference type="NCBI Taxonomy" id="1812858"/>
    <lineage>
        <taxon>Bacteria</taxon>
        <taxon>Bacillati</taxon>
        <taxon>Bacillota</taxon>
        <taxon>Clostridia</taxon>
        <taxon>Lachnospirales</taxon>
        <taxon>Lachnospiraceae</taxon>
        <taxon>Anaerosacchariphilus</taxon>
    </lineage>
</organism>
<keyword evidence="6" id="KW-1185">Reference proteome</keyword>
<keyword evidence="2" id="KW-0408">Iron</keyword>
<dbReference type="CDD" id="cd01335">
    <property type="entry name" value="Radical_SAM"/>
    <property type="match status" value="1"/>
</dbReference>
<dbReference type="InterPro" id="IPR040086">
    <property type="entry name" value="MJ0683-like"/>
</dbReference>
<dbReference type="GO" id="GO:0003824">
    <property type="term" value="F:catalytic activity"/>
    <property type="evidence" value="ECO:0007669"/>
    <property type="project" value="InterPro"/>
</dbReference>
<keyword evidence="3" id="KW-0411">Iron-sulfur</keyword>
<evidence type="ECO:0000256" key="3">
    <source>
        <dbReference type="ARBA" id="ARBA00023014"/>
    </source>
</evidence>
<dbReference type="SFLD" id="SFLDS00029">
    <property type="entry name" value="Radical_SAM"/>
    <property type="match status" value="1"/>
</dbReference>
<dbReference type="Gene3D" id="3.80.30.30">
    <property type="match status" value="1"/>
</dbReference>
<dbReference type="SFLD" id="SFLDG01084">
    <property type="entry name" value="Uncharacterised_Radical_SAM_Su"/>
    <property type="match status" value="1"/>
</dbReference>
<dbReference type="InterPro" id="IPR007197">
    <property type="entry name" value="rSAM"/>
</dbReference>
<dbReference type="GO" id="GO:0051536">
    <property type="term" value="F:iron-sulfur cluster binding"/>
    <property type="evidence" value="ECO:0007669"/>
    <property type="project" value="UniProtKB-KW"/>
</dbReference>
<dbReference type="EMBL" id="QRCT01000028">
    <property type="protein sequence ID" value="RDU23336.1"/>
    <property type="molecule type" value="Genomic_DNA"/>
</dbReference>
<evidence type="ECO:0000259" key="4">
    <source>
        <dbReference type="Pfam" id="PF04055"/>
    </source>
</evidence>
<gene>
    <name evidence="5" type="ORF">DWV06_09780</name>
</gene>